<dbReference type="InterPro" id="IPR010098">
    <property type="entry name" value="PFL2/GDeHydtase_fam"/>
</dbReference>
<dbReference type="InterPro" id="IPR019777">
    <property type="entry name" value="Form_AcTrfase_GR_CS"/>
</dbReference>
<dbReference type="Pfam" id="PF02901">
    <property type="entry name" value="PFL-like"/>
    <property type="match status" value="1"/>
</dbReference>
<comment type="caution">
    <text evidence="6">The sequence shown here is derived from an EMBL/GenBank/DDBJ whole genome shotgun (WGS) entry which is preliminary data.</text>
</comment>
<name>A0ABT1RJM1_9FIRM</name>
<evidence type="ECO:0000259" key="5">
    <source>
        <dbReference type="PROSITE" id="PS51554"/>
    </source>
</evidence>
<accession>A0ABT1RJM1</accession>
<protein>
    <submittedName>
        <fullName evidence="6">Glycyl radical protein</fullName>
    </submittedName>
</protein>
<dbReference type="PANTHER" id="PTHR43641:SF2">
    <property type="entry name" value="DEHYDRATASE YBIW-RELATED"/>
    <property type="match status" value="1"/>
</dbReference>
<evidence type="ECO:0000313" key="6">
    <source>
        <dbReference type="EMBL" id="MCQ4635375.1"/>
    </source>
</evidence>
<evidence type="ECO:0000256" key="1">
    <source>
        <dbReference type="ARBA" id="ARBA00022818"/>
    </source>
</evidence>
<dbReference type="PANTHER" id="PTHR43641">
    <property type="entry name" value="FORMATE ACETYLTRANSFERASE 3-RELATED"/>
    <property type="match status" value="1"/>
</dbReference>
<organism evidence="6 7">
    <name type="scientific">Anaerovorax odorimutans</name>
    <dbReference type="NCBI Taxonomy" id="109327"/>
    <lineage>
        <taxon>Bacteria</taxon>
        <taxon>Bacillati</taxon>
        <taxon>Bacillota</taxon>
        <taxon>Clostridia</taxon>
        <taxon>Peptostreptococcales</taxon>
        <taxon>Anaerovoracaceae</taxon>
        <taxon>Anaerovorax</taxon>
    </lineage>
</organism>
<dbReference type="SUPFAM" id="SSF51998">
    <property type="entry name" value="PFL-like glycyl radical enzymes"/>
    <property type="match status" value="1"/>
</dbReference>
<dbReference type="PROSITE" id="PS51554">
    <property type="entry name" value="PFL"/>
    <property type="match status" value="1"/>
</dbReference>
<dbReference type="PROSITE" id="PS51149">
    <property type="entry name" value="GLY_RADICAL_2"/>
    <property type="match status" value="1"/>
</dbReference>
<feature type="modified residue" description="Glycine radical" evidence="3">
    <location>
        <position position="784"/>
    </location>
</feature>
<dbReference type="PROSITE" id="PS00850">
    <property type="entry name" value="GLY_RADICAL_1"/>
    <property type="match status" value="1"/>
</dbReference>
<feature type="domain" description="Glycine radical" evidence="4">
    <location>
        <begin position="688"/>
        <end position="808"/>
    </location>
</feature>
<dbReference type="EMBL" id="JANFXK010000001">
    <property type="protein sequence ID" value="MCQ4635375.1"/>
    <property type="molecule type" value="Genomic_DNA"/>
</dbReference>
<feature type="domain" description="PFL" evidence="5">
    <location>
        <begin position="23"/>
        <end position="681"/>
    </location>
</feature>
<keyword evidence="7" id="KW-1185">Reference proteome</keyword>
<dbReference type="Proteomes" id="UP001524502">
    <property type="component" value="Unassembled WGS sequence"/>
</dbReference>
<dbReference type="NCBIfam" id="TIGR01774">
    <property type="entry name" value="PFL2-3"/>
    <property type="match status" value="1"/>
</dbReference>
<dbReference type="InterPro" id="IPR051215">
    <property type="entry name" value="GRE"/>
</dbReference>
<evidence type="ECO:0000256" key="2">
    <source>
        <dbReference type="ARBA" id="ARBA00023239"/>
    </source>
</evidence>
<sequence length="808" mass="90288">MSDVIKKESCCGTIDQSSSTAFPRVNRLLDRFFDIKPQLCIERALAYTKSYKETEGEATVIRRAKAFKRACEEKSIFIADDELIVGCAASVPRAAVFCPEHATGWLREELDDLSTRRQDPYDVTEDQKKVLREEIFPYWEDKDISSHWLRQIPDEVKEIAVKTGIIDIEIKTQSGPGEISPNVKKVLQKGFLGIRQEACEAMNGLDIVNPADYEKKNFYEAVCISLDGVMALAGRYAKLAREKAAAEASPQRKAELLQIAENLEHVPANPARTFMEALQSFWILQICCYIEANGPSYSPGRVDQLFYPYYRRDTDQGKLTDDKALELIECLYLKFAENTWFLSTNAAMYFAGYQPYQNTCVGGINRDGKDATNELSYLFITAKMEVRLHSPSLSVRVHKQSPEKFLRKVAELSQIGTGFPAIHNDEVTIKMMLMSGAGIEDARDYCMVGCVEPYIPGKMSKWTDGGHYNYGSVMELALTNGVSVVNGNRRLGVETGDSTKMSFEELKSAVKEQLAFCIKHIATACHICEKQHAEYTPYPYMSSMIDGCIESGTDITRGGAELTVGPAFIGTGIADLADSLSVIKEFVFDKKVIKMEEIVEAVKNNFAGHEDLRAFVESNGRFYGNDDDYVDEFVREMTDYAFEQITSYQSYRGPHYISGLYPVASHVPHGEVVAALPYGRLQGTPLADGCSPKGGTDVKGPTAVLKSVSKINHDAHVAGTLLNMRLDPMSSQGEEGNARIVSLIKSFIDLNIYHVQFNIISSDILKRAQESPHNYKSLIVRVAGYSAFFTELCKEMQDDIIQRTVQEF</sequence>
<dbReference type="Gene3D" id="3.20.70.20">
    <property type="match status" value="1"/>
</dbReference>
<keyword evidence="1 3" id="KW-0556">Organic radical</keyword>
<reference evidence="6 7" key="1">
    <citation type="submission" date="2022-06" db="EMBL/GenBank/DDBJ databases">
        <title>Isolation of gut microbiota from human fecal samples.</title>
        <authorList>
            <person name="Pamer E.G."/>
            <person name="Barat B."/>
            <person name="Waligurski E."/>
            <person name="Medina S."/>
            <person name="Paddock L."/>
            <person name="Mostad J."/>
        </authorList>
    </citation>
    <scope>NUCLEOTIDE SEQUENCE [LARGE SCALE GENOMIC DNA]</scope>
    <source>
        <strain evidence="6 7">SL.3.17</strain>
    </source>
</reference>
<evidence type="ECO:0000313" key="7">
    <source>
        <dbReference type="Proteomes" id="UP001524502"/>
    </source>
</evidence>
<proteinExistence type="predicted"/>
<dbReference type="InterPro" id="IPR001150">
    <property type="entry name" value="Gly_radical"/>
</dbReference>
<evidence type="ECO:0000259" key="4">
    <source>
        <dbReference type="PROSITE" id="PS51149"/>
    </source>
</evidence>
<gene>
    <name evidence="6" type="ORF">NE619_01420</name>
</gene>
<dbReference type="InterPro" id="IPR004184">
    <property type="entry name" value="PFL_dom"/>
</dbReference>
<keyword evidence="2" id="KW-0456">Lyase</keyword>
<dbReference type="Pfam" id="PF01228">
    <property type="entry name" value="Gly_radical"/>
    <property type="match status" value="1"/>
</dbReference>
<evidence type="ECO:0000256" key="3">
    <source>
        <dbReference type="PROSITE-ProRule" id="PRU00493"/>
    </source>
</evidence>
<dbReference type="RefSeq" id="WP_256130567.1">
    <property type="nucleotide sequence ID" value="NZ_JANFXK010000001.1"/>
</dbReference>
<dbReference type="CDD" id="cd01677">
    <property type="entry name" value="PFL2_DhaB_BssA"/>
    <property type="match status" value="1"/>
</dbReference>